<feature type="transmembrane region" description="Helical" evidence="1">
    <location>
        <begin position="38"/>
        <end position="59"/>
    </location>
</feature>
<sequence>MHCRYLDIWVLNNHDSNRNETASDHEERFAKGGWGEKYWSVAVCCCALIPVMLPSAPALHMLRSPSRLVPVG</sequence>
<organism evidence="2 3">
    <name type="scientific">Goodea atripinnis</name>
    <dbReference type="NCBI Taxonomy" id="208336"/>
    <lineage>
        <taxon>Eukaryota</taxon>
        <taxon>Metazoa</taxon>
        <taxon>Chordata</taxon>
        <taxon>Craniata</taxon>
        <taxon>Vertebrata</taxon>
        <taxon>Euteleostomi</taxon>
        <taxon>Actinopterygii</taxon>
        <taxon>Neopterygii</taxon>
        <taxon>Teleostei</taxon>
        <taxon>Neoteleostei</taxon>
        <taxon>Acanthomorphata</taxon>
        <taxon>Ovalentaria</taxon>
        <taxon>Atherinomorphae</taxon>
        <taxon>Cyprinodontiformes</taxon>
        <taxon>Goodeidae</taxon>
        <taxon>Goodea</taxon>
    </lineage>
</organism>
<keyword evidence="1" id="KW-1133">Transmembrane helix</keyword>
<name>A0ABV0PMR0_9TELE</name>
<evidence type="ECO:0000256" key="1">
    <source>
        <dbReference type="SAM" id="Phobius"/>
    </source>
</evidence>
<comment type="caution">
    <text evidence="2">The sequence shown here is derived from an EMBL/GenBank/DDBJ whole genome shotgun (WGS) entry which is preliminary data.</text>
</comment>
<dbReference type="EMBL" id="JAHRIO010080673">
    <property type="protein sequence ID" value="MEQ2184773.1"/>
    <property type="molecule type" value="Genomic_DNA"/>
</dbReference>
<dbReference type="Proteomes" id="UP001476798">
    <property type="component" value="Unassembled WGS sequence"/>
</dbReference>
<proteinExistence type="predicted"/>
<evidence type="ECO:0000313" key="3">
    <source>
        <dbReference type="Proteomes" id="UP001476798"/>
    </source>
</evidence>
<keyword evidence="1" id="KW-0812">Transmembrane</keyword>
<keyword evidence="3" id="KW-1185">Reference proteome</keyword>
<evidence type="ECO:0000313" key="2">
    <source>
        <dbReference type="EMBL" id="MEQ2184773.1"/>
    </source>
</evidence>
<keyword evidence="1" id="KW-0472">Membrane</keyword>
<reference evidence="2 3" key="1">
    <citation type="submission" date="2021-06" db="EMBL/GenBank/DDBJ databases">
        <authorList>
            <person name="Palmer J.M."/>
        </authorList>
    </citation>
    <scope>NUCLEOTIDE SEQUENCE [LARGE SCALE GENOMIC DNA]</scope>
    <source>
        <strain evidence="2 3">GA_2019</strain>
        <tissue evidence="2">Muscle</tissue>
    </source>
</reference>
<protein>
    <submittedName>
        <fullName evidence="2">Uncharacterized protein</fullName>
    </submittedName>
</protein>
<accession>A0ABV0PMR0</accession>
<gene>
    <name evidence="2" type="ORF">GOODEAATRI_011539</name>
</gene>